<feature type="domain" description="Pyridoxamine 5'-phosphate oxidase N-terminal" evidence="2">
    <location>
        <begin position="8"/>
        <end position="124"/>
    </location>
</feature>
<dbReference type="Pfam" id="PF01243">
    <property type="entry name" value="PNPOx_N"/>
    <property type="match status" value="1"/>
</dbReference>
<dbReference type="GO" id="GO:0070967">
    <property type="term" value="F:coenzyme F420 binding"/>
    <property type="evidence" value="ECO:0007669"/>
    <property type="project" value="TreeGrafter"/>
</dbReference>
<dbReference type="GO" id="GO:0005829">
    <property type="term" value="C:cytosol"/>
    <property type="evidence" value="ECO:0007669"/>
    <property type="project" value="TreeGrafter"/>
</dbReference>
<evidence type="ECO:0000313" key="3">
    <source>
        <dbReference type="EMBL" id="MCL9815459.1"/>
    </source>
</evidence>
<reference evidence="3" key="1">
    <citation type="journal article" date="2022" name="Syst. Appl. Microbiol.">
        <title>Natronocalculus amylovorans gen. nov., sp. nov., and Natranaeroarchaeum aerophilus sp. nov., dominant culturable amylolytic natronoarchaea from hypersaline soda lakes in southwestern Siberia.</title>
        <authorList>
            <person name="Sorokin D.Y."/>
            <person name="Elcheninov A.G."/>
            <person name="Khizhniak T.V."/>
            <person name="Koenen M."/>
            <person name="Bale N.J."/>
            <person name="Damste J.S.S."/>
            <person name="Kublanov I.V."/>
        </authorList>
    </citation>
    <scope>NUCLEOTIDE SEQUENCE</scope>
    <source>
        <strain evidence="3">AArc-St2</strain>
    </source>
</reference>
<dbReference type="InterPro" id="IPR019920">
    <property type="entry name" value="F420-binding_dom_put"/>
</dbReference>
<protein>
    <submittedName>
        <fullName evidence="3">PPOX class F420-dependent oxidoreductase</fullName>
    </submittedName>
</protein>
<name>A0AAE3K8Y0_9EURY</name>
<dbReference type="GO" id="GO:0016627">
    <property type="term" value="F:oxidoreductase activity, acting on the CH-CH group of donors"/>
    <property type="evidence" value="ECO:0007669"/>
    <property type="project" value="TreeGrafter"/>
</dbReference>
<dbReference type="PANTHER" id="PTHR35176:SF6">
    <property type="entry name" value="HEME OXYGENASE HI_0854-RELATED"/>
    <property type="match status" value="1"/>
</dbReference>
<keyword evidence="4" id="KW-1185">Reference proteome</keyword>
<evidence type="ECO:0000256" key="1">
    <source>
        <dbReference type="ARBA" id="ARBA00023002"/>
    </source>
</evidence>
<evidence type="ECO:0000313" key="4">
    <source>
        <dbReference type="Proteomes" id="UP001203207"/>
    </source>
</evidence>
<accession>A0AAE3K8Y0</accession>
<keyword evidence="1" id="KW-0560">Oxidoreductase</keyword>
<dbReference type="NCBIfam" id="TIGR03618">
    <property type="entry name" value="Rv1155_F420"/>
    <property type="match status" value="1"/>
</dbReference>
<gene>
    <name evidence="3" type="ORF">AArcSt2_00725</name>
</gene>
<evidence type="ECO:0000259" key="2">
    <source>
        <dbReference type="Pfam" id="PF01243"/>
    </source>
</evidence>
<dbReference type="InterPro" id="IPR012349">
    <property type="entry name" value="Split_barrel_FMN-bd"/>
</dbReference>
<dbReference type="RefSeq" id="WP_250582250.1">
    <property type="nucleotide sequence ID" value="NZ_JAKRVX010000001.1"/>
</dbReference>
<dbReference type="Proteomes" id="UP001203207">
    <property type="component" value="Unassembled WGS sequence"/>
</dbReference>
<dbReference type="Gene3D" id="2.30.110.10">
    <property type="entry name" value="Electron Transport, Fmn-binding Protein, Chain A"/>
    <property type="match status" value="1"/>
</dbReference>
<dbReference type="EMBL" id="JAKRVX010000001">
    <property type="protein sequence ID" value="MCL9815459.1"/>
    <property type="molecule type" value="Genomic_DNA"/>
</dbReference>
<proteinExistence type="predicted"/>
<dbReference type="SUPFAM" id="SSF50475">
    <property type="entry name" value="FMN-binding split barrel"/>
    <property type="match status" value="1"/>
</dbReference>
<organism evidence="3 4">
    <name type="scientific">Natronocalculus amylovorans</name>
    <dbReference type="NCBI Taxonomy" id="2917812"/>
    <lineage>
        <taxon>Archaea</taxon>
        <taxon>Methanobacteriati</taxon>
        <taxon>Methanobacteriota</taxon>
        <taxon>Stenosarchaea group</taxon>
        <taxon>Halobacteria</taxon>
        <taxon>Halobacteriales</taxon>
        <taxon>Haloferacaceae</taxon>
        <taxon>Natronocalculus</taxon>
    </lineage>
</organism>
<sequence length="130" mass="14471">MIPASHIDILEKKSFAHLSTINPDGTPHVTPVWVDHLDGEYILLNTARGRRKEKNIKANPKVGVSILDPDDPYRYISVRGKAELIDDGAVTHIDKLATKYMGVETYPHHGDESGQRVIIKIPTDRTHVSG</sequence>
<dbReference type="PANTHER" id="PTHR35176">
    <property type="entry name" value="HEME OXYGENASE HI_0854-RELATED"/>
    <property type="match status" value="1"/>
</dbReference>
<comment type="caution">
    <text evidence="3">The sequence shown here is derived from an EMBL/GenBank/DDBJ whole genome shotgun (WGS) entry which is preliminary data.</text>
</comment>
<dbReference type="AlphaFoldDB" id="A0AAE3K8Y0"/>
<reference evidence="3" key="2">
    <citation type="submission" date="2022-02" db="EMBL/GenBank/DDBJ databases">
        <authorList>
            <person name="Elcheninov A.G."/>
            <person name="Sorokin D.Y."/>
            <person name="Kublanov I.V."/>
        </authorList>
    </citation>
    <scope>NUCLEOTIDE SEQUENCE</scope>
    <source>
        <strain evidence="3">AArc-St2</strain>
    </source>
</reference>
<dbReference type="InterPro" id="IPR011576">
    <property type="entry name" value="Pyridox_Oxase_N"/>
</dbReference>
<dbReference type="InterPro" id="IPR052019">
    <property type="entry name" value="F420H2_bilvrd_red/Heme_oxyg"/>
</dbReference>